<keyword evidence="2" id="KW-1185">Reference proteome</keyword>
<reference evidence="1 2" key="1">
    <citation type="journal article" date="2022" name="Int. J. Syst. Evol. Microbiol.">
        <title>Miniphocaeibacter halophilus sp. nov., an ammonium-tolerant acetate-producing bacterium isolated from a biogas system.</title>
        <authorList>
            <person name="Schnurer A."/>
            <person name="Singh A."/>
            <person name="Bi S."/>
            <person name="Qiao W."/>
            <person name="Westerholm M."/>
        </authorList>
    </citation>
    <scope>NUCLEOTIDE SEQUENCE [LARGE SCALE GENOMIC DNA]</scope>
    <source>
        <strain evidence="1 2">AMB_01</strain>
    </source>
</reference>
<proteinExistence type="predicted"/>
<dbReference type="EMBL" id="CP066744">
    <property type="protein sequence ID" value="QQK07546.1"/>
    <property type="molecule type" value="Genomic_DNA"/>
</dbReference>
<evidence type="ECO:0000313" key="2">
    <source>
        <dbReference type="Proteomes" id="UP000595814"/>
    </source>
</evidence>
<evidence type="ECO:0000313" key="1">
    <source>
        <dbReference type="EMBL" id="QQK07546.1"/>
    </source>
</evidence>
<sequence>MKLQSIEIQGFKSFKDKIKLQFNKPICAIVGPNGSGKSNISDAIRWVLGEQSVKSLRGSKMEDVIFSGTNKYKPLNFAQVSLNFDNIEKWIPVEYSEVNITRRVFRTGESEYYINKKPCRLKDIREIFMDTGIGKEGYSIIGQGRIDEILSSKSEDRRFIFEEASGISKYKYKKEESLKKLDKTISNLGRIEDILNQKVDQRDYLKEQSDKAKIGLELTNEIKLLDLYFNKLEIEKSEIEISKNIKETSSLKEDINKNKNTIESLNEEINLLEKEVDLLKEKYESLQLEYSKLEKNINDINLQVKLNEEKIKYEDSEIIRLKEEEKYLLEKENTLKIKIEKNIKQQKELEESIKEISKKIEDYNIEKNTFSKKLEENKEILKKLEEDKEIYTEKLKNIEVEQRTEENIENTNREKIKNNELIRDKLLKEIEALKDSNNLKRNELKDVDSSIDNLISNIKELEEEINNLNSAIEEKNNKKSDTSIQIKDLTREFLFYKNIIENYEGYNRQVSTFFKKIKNSKLNLLPLGTLAELINVEEKYSIAINNVLSGTLQNIVVDTENDAKVLIDFLKKEKIGRLTFLPLNKIKGRNPIPKFNDDKILSIASEIIECDDKYKSLINYFLGKTILVTNIDDAIIISKKYKQFRVVSLDGDIFNSWGSVIGGYSNKKKTINIINRKKNLDIINSKLEELKREYSLLENEITQLQKKLIIKKNLYNEKNKNLEKFFEEKKIKEKNIEEIKTQIFIKENSLNEIENSIKEFYSKSKDLKNIINVDEIKEELEKIKDNYNVVEEKIIQTNSKINYLDLEIIKEDSKLEAFKRDLGINDNNRSELKNELEDTDNRIRTISNNIVELTSNLKNRKEKLKVDNYNLDEVNNKAKLLEEIIPTEKSNYELQLKLFLDKKDEVNDLKNISSKLEYNLDIINNKIENLNNNKNKILSIILEEYNVFLEKFTLVYNIDNKSKSDLKKSKTKLKELGYFSTDSIEEYKIINDEVEFLTAQKEDLLNSKDDIENIIKNLDIDMKKMFAKSFEEINIKFNDIFHILFDGGHASLEIQDNDILNGGIDIVAEPPGKKLQNLSLLSGGERALTAVALLFAIFETSPSPFCILDEIDAALDEANISRYTKYLKSFTDTTQFIMISHRKTTMEIADILYGVSMEEEGVSKVISLEIE</sequence>
<gene>
    <name evidence="1" type="primary">smc</name>
    <name evidence="1" type="ORF">JFY71_09630</name>
</gene>
<organism evidence="1 2">
    <name type="scientific">Miniphocaeibacter halophilus</name>
    <dbReference type="NCBI Taxonomy" id="2931922"/>
    <lineage>
        <taxon>Bacteria</taxon>
        <taxon>Bacillati</taxon>
        <taxon>Bacillota</taxon>
        <taxon>Tissierellia</taxon>
        <taxon>Tissierellales</taxon>
        <taxon>Peptoniphilaceae</taxon>
        <taxon>Miniphocaeibacter</taxon>
    </lineage>
</organism>
<protein>
    <submittedName>
        <fullName evidence="1">Chromosome segregation protein SMC</fullName>
    </submittedName>
</protein>
<name>A0AC61MSX2_9FIRM</name>
<dbReference type="Proteomes" id="UP000595814">
    <property type="component" value="Chromosome"/>
</dbReference>
<accession>A0AC61MSX2</accession>